<proteinExistence type="predicted"/>
<dbReference type="KEGG" id="hlt:I7X12_04465"/>
<feature type="compositionally biased region" description="Polar residues" evidence="1">
    <location>
        <begin position="1"/>
        <end position="24"/>
    </location>
</feature>
<dbReference type="RefSeq" id="WP_198062667.1">
    <property type="nucleotide sequence ID" value="NZ_CP065856.1"/>
</dbReference>
<feature type="region of interest" description="Disordered" evidence="1">
    <location>
        <begin position="1"/>
        <end position="75"/>
    </location>
</feature>
<feature type="compositionally biased region" description="Polar residues" evidence="1">
    <location>
        <begin position="31"/>
        <end position="41"/>
    </location>
</feature>
<dbReference type="EMBL" id="CP065856">
    <property type="protein sequence ID" value="QPV63890.1"/>
    <property type="molecule type" value="Genomic_DNA"/>
</dbReference>
<dbReference type="GeneID" id="60587720"/>
<evidence type="ECO:0000313" key="2">
    <source>
        <dbReference type="EMBL" id="QPV63890.1"/>
    </source>
</evidence>
<feature type="compositionally biased region" description="Acidic residues" evidence="1">
    <location>
        <begin position="56"/>
        <end position="72"/>
    </location>
</feature>
<name>A0A7T3G026_9EURY</name>
<dbReference type="AlphaFoldDB" id="A0A7T3G026"/>
<keyword evidence="3" id="KW-1185">Reference proteome</keyword>
<evidence type="ECO:0000256" key="1">
    <source>
        <dbReference type="SAM" id="MobiDB-lite"/>
    </source>
</evidence>
<accession>A0A7T3G026</accession>
<sequence length="102" mass="11040">MTESEQSSDSSPPTDSGATANQQSDDGDGSETANPHTSSGEPTEERDSMENMTNDSETDETDEEQFEEDYDHDDVSILIDADGSWEARIESGEVIDTGEVSE</sequence>
<evidence type="ECO:0000313" key="3">
    <source>
        <dbReference type="Proteomes" id="UP000595001"/>
    </source>
</evidence>
<dbReference type="Proteomes" id="UP000595001">
    <property type="component" value="Chromosome"/>
</dbReference>
<gene>
    <name evidence="2" type="ORF">I7X12_04465</name>
</gene>
<reference evidence="2 3" key="1">
    <citation type="submission" date="2020-12" db="EMBL/GenBank/DDBJ databases">
        <title>Halosimplex halophilum sp. nov. and Halosimplex salinum sp. nov., two new members of the genus Halosimplex.</title>
        <authorList>
            <person name="Cui H.L."/>
        </authorList>
    </citation>
    <scope>NUCLEOTIDE SEQUENCE [LARGE SCALE GENOMIC DNA]</scope>
    <source>
        <strain evidence="2 3">YGH94</strain>
    </source>
</reference>
<organism evidence="2 3">
    <name type="scientific">Halosimplex litoreum</name>
    <dbReference type="NCBI Taxonomy" id="1198301"/>
    <lineage>
        <taxon>Archaea</taxon>
        <taxon>Methanobacteriati</taxon>
        <taxon>Methanobacteriota</taxon>
        <taxon>Stenosarchaea group</taxon>
        <taxon>Halobacteria</taxon>
        <taxon>Halobacteriales</taxon>
        <taxon>Haloarculaceae</taxon>
        <taxon>Halosimplex</taxon>
    </lineage>
</organism>
<protein>
    <submittedName>
        <fullName evidence="2">Uncharacterized protein</fullName>
    </submittedName>
</protein>